<dbReference type="Gene3D" id="3.40.630.190">
    <property type="entry name" value="LCP protein"/>
    <property type="match status" value="1"/>
</dbReference>
<organism evidence="5 6">
    <name type="scientific">Thermophilibacter provencensis</name>
    <dbReference type="NCBI Taxonomy" id="1852386"/>
    <lineage>
        <taxon>Bacteria</taxon>
        <taxon>Bacillati</taxon>
        <taxon>Actinomycetota</taxon>
        <taxon>Coriobacteriia</taxon>
        <taxon>Coriobacteriales</taxon>
        <taxon>Atopobiaceae</taxon>
        <taxon>Thermophilibacter</taxon>
    </lineage>
</organism>
<evidence type="ECO:0000313" key="5">
    <source>
        <dbReference type="EMBL" id="HJF45534.1"/>
    </source>
</evidence>
<dbReference type="PANTHER" id="PTHR33392">
    <property type="entry name" value="POLYISOPRENYL-TEICHOIC ACID--PEPTIDOGLYCAN TEICHOIC ACID TRANSFERASE TAGU"/>
    <property type="match status" value="1"/>
</dbReference>
<dbReference type="AlphaFoldDB" id="A0A921KLN2"/>
<feature type="domain" description="Cell envelope-related transcriptional attenuator" evidence="4">
    <location>
        <begin position="167"/>
        <end position="321"/>
    </location>
</feature>
<comment type="similarity">
    <text evidence="1">Belongs to the LytR/CpsA/Psr (LCP) family.</text>
</comment>
<dbReference type="RefSeq" id="WP_274959288.1">
    <property type="nucleotide sequence ID" value="NZ_DYWQ01000103.1"/>
</dbReference>
<comment type="caution">
    <text evidence="5">The sequence shown here is derived from an EMBL/GenBank/DDBJ whole genome shotgun (WGS) entry which is preliminary data.</text>
</comment>
<feature type="compositionally biased region" description="Basic and acidic residues" evidence="2">
    <location>
        <begin position="52"/>
        <end position="63"/>
    </location>
</feature>
<keyword evidence="3" id="KW-0812">Transmembrane</keyword>
<evidence type="ECO:0000256" key="1">
    <source>
        <dbReference type="ARBA" id="ARBA00006068"/>
    </source>
</evidence>
<keyword evidence="3" id="KW-0472">Membrane</keyword>
<evidence type="ECO:0000256" key="2">
    <source>
        <dbReference type="SAM" id="MobiDB-lite"/>
    </source>
</evidence>
<dbReference type="Pfam" id="PF03816">
    <property type="entry name" value="LytR_cpsA_psr"/>
    <property type="match status" value="1"/>
</dbReference>
<dbReference type="PANTHER" id="PTHR33392:SF6">
    <property type="entry name" value="POLYISOPRENYL-TEICHOIC ACID--PEPTIDOGLYCAN TEICHOIC ACID TRANSFERASE TAGU"/>
    <property type="match status" value="1"/>
</dbReference>
<reference evidence="5" key="2">
    <citation type="submission" date="2021-09" db="EMBL/GenBank/DDBJ databases">
        <authorList>
            <person name="Gilroy R."/>
        </authorList>
    </citation>
    <scope>NUCLEOTIDE SEQUENCE</scope>
    <source>
        <strain evidence="5">CHK124-7917</strain>
    </source>
</reference>
<evidence type="ECO:0000256" key="3">
    <source>
        <dbReference type="SAM" id="Phobius"/>
    </source>
</evidence>
<feature type="region of interest" description="Disordered" evidence="2">
    <location>
        <begin position="1"/>
        <end position="64"/>
    </location>
</feature>
<dbReference type="InterPro" id="IPR050922">
    <property type="entry name" value="LytR/CpsA/Psr_CW_biosynth"/>
</dbReference>
<name>A0A921KLN2_9ACTN</name>
<gene>
    <name evidence="5" type="ORF">K8U72_07115</name>
</gene>
<keyword evidence="3" id="KW-1133">Transmembrane helix</keyword>
<proteinExistence type="inferred from homology"/>
<evidence type="ECO:0000259" key="4">
    <source>
        <dbReference type="Pfam" id="PF03816"/>
    </source>
</evidence>
<accession>A0A921KLN2</accession>
<dbReference type="InterPro" id="IPR004474">
    <property type="entry name" value="LytR_CpsA_psr"/>
</dbReference>
<reference evidence="5" key="1">
    <citation type="journal article" date="2021" name="PeerJ">
        <title>Extensive microbial diversity within the chicken gut microbiome revealed by metagenomics and culture.</title>
        <authorList>
            <person name="Gilroy R."/>
            <person name="Ravi A."/>
            <person name="Getino M."/>
            <person name="Pursley I."/>
            <person name="Horton D.L."/>
            <person name="Alikhan N.F."/>
            <person name="Baker D."/>
            <person name="Gharbi K."/>
            <person name="Hall N."/>
            <person name="Watson M."/>
            <person name="Adriaenssens E.M."/>
            <person name="Foster-Nyarko E."/>
            <person name="Jarju S."/>
            <person name="Secka A."/>
            <person name="Antonio M."/>
            <person name="Oren A."/>
            <person name="Chaudhuri R.R."/>
            <person name="La Ragione R."/>
            <person name="Hildebrand F."/>
            <person name="Pallen M.J."/>
        </authorList>
    </citation>
    <scope>NUCLEOTIDE SEQUENCE</scope>
    <source>
        <strain evidence="5">CHK124-7917</strain>
    </source>
</reference>
<evidence type="ECO:0000313" key="6">
    <source>
        <dbReference type="Proteomes" id="UP000697330"/>
    </source>
</evidence>
<feature type="transmembrane region" description="Helical" evidence="3">
    <location>
        <begin position="75"/>
        <end position="100"/>
    </location>
</feature>
<dbReference type="Proteomes" id="UP000697330">
    <property type="component" value="Unassembled WGS sequence"/>
</dbReference>
<feature type="compositionally biased region" description="Basic and acidic residues" evidence="2">
    <location>
        <begin position="1"/>
        <end position="10"/>
    </location>
</feature>
<dbReference type="EMBL" id="DYWQ01000103">
    <property type="protein sequence ID" value="HJF45534.1"/>
    <property type="molecule type" value="Genomic_DNA"/>
</dbReference>
<sequence>MERADARTDASLEADGVPKGATSEPDPEDGSIHTGANAALDEEPAWPSLEELPQRRRRSEESIRRHKRERLLRRLRVVGVIVLVLAVVTGGAALAVAHMIEEGGRSLKEASRPQDIKTVEEADTQDEGLTVEYQGKKYRYNEDIVSIVVMGYDRRQDVSETGAAGQADAIMVVTMDTRTGEMRVIGVPRDTMVDVDENVGEAFLGQEKMQIALAFSYGDGYETSAQNVVRAVSRVLYNMPMNYYFALDMNGIGPINDAAGGVTVTPLSSIPNTAIVKDVPIKLYGSNAMRYVQYRDTSQLTSSLDRQARQSQYLRAFFSQAVGNAAGDPGILVGLYQTALDYSSTNLELGEFSYLAATLLEHGMSELNVVTLAGEPVKGEQYVEYHLDQDAVYETVLDVFYTPVEEDAPEPTAATE</sequence>
<protein>
    <submittedName>
        <fullName evidence="5">LCP family protein</fullName>
    </submittedName>
</protein>